<reference evidence="4" key="1">
    <citation type="journal article" date="2015" name="Nature">
        <title>Complex archaea that bridge the gap between prokaryotes and eukaryotes.</title>
        <authorList>
            <person name="Spang A."/>
            <person name="Saw J.H."/>
            <person name="Jorgensen S.L."/>
            <person name="Zaremba-Niedzwiedzka K."/>
            <person name="Martijn J."/>
            <person name="Lind A.E."/>
            <person name="van Eijk R."/>
            <person name="Schleper C."/>
            <person name="Guy L."/>
            <person name="Ettema T.J."/>
        </authorList>
    </citation>
    <scope>NUCLEOTIDE SEQUENCE</scope>
</reference>
<dbReference type="InterPro" id="IPR014001">
    <property type="entry name" value="Helicase_ATP-bd"/>
</dbReference>
<dbReference type="GO" id="GO:0008170">
    <property type="term" value="F:N-methyltransferase activity"/>
    <property type="evidence" value="ECO:0007669"/>
    <property type="project" value="InterPro"/>
</dbReference>
<dbReference type="PRINTS" id="PR00507">
    <property type="entry name" value="N12N6MTFRASE"/>
</dbReference>
<feature type="domain" description="Helicase ATP-binding" evidence="2">
    <location>
        <begin position="1125"/>
        <end position="1374"/>
    </location>
</feature>
<dbReference type="Gene3D" id="3.40.50.300">
    <property type="entry name" value="P-loop containing nucleotide triphosphate hydrolases"/>
    <property type="match status" value="2"/>
</dbReference>
<dbReference type="Pfam" id="PF00271">
    <property type="entry name" value="Helicase_C"/>
    <property type="match status" value="1"/>
</dbReference>
<dbReference type="InterPro" id="IPR027417">
    <property type="entry name" value="P-loop_NTPase"/>
</dbReference>
<dbReference type="InterPro" id="IPR001650">
    <property type="entry name" value="Helicase_C-like"/>
</dbReference>
<dbReference type="SUPFAM" id="SSF53335">
    <property type="entry name" value="S-adenosyl-L-methionine-dependent methyltransferases"/>
    <property type="match status" value="1"/>
</dbReference>
<name>A0A0F9WPE0_9ZZZZ</name>
<dbReference type="Pfam" id="PF02384">
    <property type="entry name" value="N6_Mtase"/>
    <property type="match status" value="1"/>
</dbReference>
<accession>A0A0F9WPE0</accession>
<evidence type="ECO:0000259" key="3">
    <source>
        <dbReference type="PROSITE" id="PS51194"/>
    </source>
</evidence>
<dbReference type="SMART" id="SM00487">
    <property type="entry name" value="DEXDc"/>
    <property type="match status" value="1"/>
</dbReference>
<gene>
    <name evidence="4" type="ORF">LCGC14_0327970</name>
</gene>
<evidence type="ECO:0000313" key="4">
    <source>
        <dbReference type="EMBL" id="KKN80578.1"/>
    </source>
</evidence>
<dbReference type="PROSITE" id="PS51194">
    <property type="entry name" value="HELICASE_CTER"/>
    <property type="match status" value="1"/>
</dbReference>
<dbReference type="InterPro" id="IPR029063">
    <property type="entry name" value="SAM-dependent_MTases_sf"/>
</dbReference>
<organism evidence="4">
    <name type="scientific">marine sediment metagenome</name>
    <dbReference type="NCBI Taxonomy" id="412755"/>
    <lineage>
        <taxon>unclassified sequences</taxon>
        <taxon>metagenomes</taxon>
        <taxon>ecological metagenomes</taxon>
    </lineage>
</organism>
<dbReference type="Gene3D" id="3.40.50.150">
    <property type="entry name" value="Vaccinia Virus protein VP39"/>
    <property type="match status" value="1"/>
</dbReference>
<evidence type="ECO:0000259" key="2">
    <source>
        <dbReference type="PROSITE" id="PS51192"/>
    </source>
</evidence>
<dbReference type="SUPFAM" id="SSF52540">
    <property type="entry name" value="P-loop containing nucleoside triphosphate hydrolases"/>
    <property type="match status" value="2"/>
</dbReference>
<dbReference type="SMART" id="SM00490">
    <property type="entry name" value="HELICc"/>
    <property type="match status" value="1"/>
</dbReference>
<evidence type="ECO:0008006" key="5">
    <source>
        <dbReference type="Google" id="ProtNLM"/>
    </source>
</evidence>
<dbReference type="CDD" id="cd02440">
    <property type="entry name" value="AdoMet_MTases"/>
    <property type="match status" value="1"/>
</dbReference>
<feature type="domain" description="Helicase C-terminal" evidence="3">
    <location>
        <begin position="1522"/>
        <end position="1691"/>
    </location>
</feature>
<dbReference type="GO" id="GO:0003677">
    <property type="term" value="F:DNA binding"/>
    <property type="evidence" value="ECO:0007669"/>
    <property type="project" value="InterPro"/>
</dbReference>
<feature type="compositionally biased region" description="Basic and acidic residues" evidence="1">
    <location>
        <begin position="209"/>
        <end position="235"/>
    </location>
</feature>
<dbReference type="PANTHER" id="PTHR41313:SF1">
    <property type="entry name" value="DNA METHYLASE ADENINE-SPECIFIC DOMAIN-CONTAINING PROTEIN"/>
    <property type="match status" value="1"/>
</dbReference>
<dbReference type="InterPro" id="IPR052933">
    <property type="entry name" value="DNA_Protect_Modify"/>
</dbReference>
<dbReference type="EMBL" id="LAZR01000228">
    <property type="protein sequence ID" value="KKN80578.1"/>
    <property type="molecule type" value="Genomic_DNA"/>
</dbReference>
<feature type="compositionally biased region" description="Polar residues" evidence="1">
    <location>
        <begin position="102"/>
        <end position="119"/>
    </location>
</feature>
<dbReference type="PROSITE" id="PS51192">
    <property type="entry name" value="HELICASE_ATP_BIND_1"/>
    <property type="match status" value="1"/>
</dbReference>
<dbReference type="PANTHER" id="PTHR41313">
    <property type="entry name" value="ADENINE-SPECIFIC METHYLTRANSFERASE"/>
    <property type="match status" value="1"/>
</dbReference>
<sequence>MEKPWLDLKMYGLHLFMARDTTGKTSHVLVVAGPGIEKYKDRLSALGFKHDTRFVKQSYWTRPMSGMTHGLIKQQFDRAPLIMMPVEKIIPAIAVRHKAPVKTQQKGSTPETSNVTELTTPRVLPEPAPRRDNDAGNEGNALLVSDGPRDNAEESPSVDGPPERKQRAGIVSQPTANPVAQGGGSVGAPVAQDEPSDRGRGSHATSELESTREDVGSRNTDQRDSEKSGTDEPRGPVEFGGEAQNLTSLNSTEPELDESSQGHADVALSSDIDDSVNISVGIQDDSEVADQAFVDEDELSVPAIDRVWRGITREDIAFNENDYGARVRTWTAMDAFSVLDGAETNGIASLTPREKKQIVAFTGWGGIYQEVRTDNARDSKNFSGKRVAVQLGMDSGRFNEVVAKNRLESYYTPNALTQQVWLAVERAGVPSSGRFFEPGCGAGHFFANAPESVQQHGTLVGVECDPIALRFARVIAPDAIYVESRLESAVLDNNFDAVIGNVPFGESKVFDRRYPKATHVHDYFIVRSLDHLKAGGVMAVLTSSGSMDKASSAIREQMMDRADLVAAFRLPIQVFGNQNASVTTDLLILQKRPPGTRPSYDFTRTVSQQFATGGEPVELNFNQYFHENPDHIIGKQAAVMGAFGYGLQTTTGNGIGTEADVYHKLSELIVENVPEGLVNKSSWVKAEGTNVVANKRISPDLSEISTGFISEYAGFIGDYAINDGKVISILDIVDTFDDEGIHNGKRYLIGDPGYRGDKQELIKAYIGLRDAARQLVTAQMSDDDDLLASAQGTASMLYSEFVEAYGPVNGSAGMLFGDDAGSSEVLALEIWDEDQESVVALSDIFTKRIMRNTTQAVIETAEDAYFVSFDRTGKVDLELMSSLSGIDESEIVQSLNGTLIFQDHQTGLWVSADEYLSGNVVAKLKEVETSLAHSDKFKINYDALLDAQPRLVPFSDIAINLGVNWIPDSDIRDFVSSLVGEKLTEADFKARYNATAGMWTIEVSAGFKREFDAQRTTIYGTSNASFEILLEKLMNGQRPTHTYKDVTGKTQVDGTATQESRGKQDEINNGFYSWVCADPERAERFAEIYNATCNVVRLPNPDGSRITFPGLSETWKPMPHQYNMVARAMMGHNTMAAHPVGAGKTFEMVAIAIKLKQIGMHSKPVIAVPNHMLGQITREAKQMYPGARILMVTNDDLSGNNRKRFLAIARNNDWDMVVCTHSLLNQISAPLDVQLNTLEQQIDVCNAKISETDSRRAERALQARLNTLVSQRLALIEAHEADTERARIISIVDLGIDCMLVDEAHLYKNLALNSSLNVLGITTGGSKRAENMSNLVDYLRDLHGKSFGAFFFTGTPISNSMCEMYVHNRILRPEIMEHIGIGHFDEWAKRFGRVVSNLEALPEGNGFRVNERFAQFVNLPEMIKLFRTFADVKSKTELKLPTPLVNTKIIALEPTVWQQAFMGHLTRRAVAIRNGSVKPDEDNMLSIATGGRKAALDMRLLNPKLPDDSSRKMTAVAKNVYEVYERHSDIKGTQLVFADLGTPNKNKEFSVYQRLKDELMALGMPAKEVVFIHDAKTNDAKEVLFAKVRSGEVRVLIGSTEKMGVGTNVQDRLCALHNVDCPWRPSDIEQRIGRIARRGNLFFDEVDEYRYTTVGSFDIFSWETNKRKQDFITQALMDPDNCSREASEEMDMGHAEVLAVTTGEPKVREKVMTDDKVAKLLRAKRNWEGDKVNRYSAANRYNRELAFIDTRLSIEAKVLAALPDSKYRVATVRGSVMGVQDADTSWLYAKEVGEAIQSRAPVLEAKLMRSNESRVPLNISVGEIQLSIHMNNLKEVTIRGMIGDQELPTNITNISKNSVVLGRGARDWFAADERIEKLKVDQARLHRSLEILGAVDFDEVWEHEQELEDALMAKDELDKWFSEQNFNKVDNGPDPYLTMLEDYLTDLITEDEDSLLQAHDGKLIEKDLFTDDLANSTEQQVISDVEHRMKVG</sequence>
<proteinExistence type="predicted"/>
<comment type="caution">
    <text evidence="4">The sequence shown here is derived from an EMBL/GenBank/DDBJ whole genome shotgun (WGS) entry which is preliminary data.</text>
</comment>
<dbReference type="InterPro" id="IPR003356">
    <property type="entry name" value="DNA_methylase_A-5"/>
</dbReference>
<evidence type="ECO:0000256" key="1">
    <source>
        <dbReference type="SAM" id="MobiDB-lite"/>
    </source>
</evidence>
<protein>
    <recommendedName>
        <fullName evidence="5">Helicase</fullName>
    </recommendedName>
</protein>
<feature type="region of interest" description="Disordered" evidence="1">
    <location>
        <begin position="99"/>
        <end position="244"/>
    </location>
</feature>